<evidence type="ECO:0000313" key="12">
    <source>
        <dbReference type="Proteomes" id="UP000027135"/>
    </source>
</evidence>
<dbReference type="InParanoid" id="A0A067QQX5"/>
<comment type="subcellular location">
    <subcellularLocation>
        <location evidence="1">Nucleus</location>
    </subcellularLocation>
</comment>
<dbReference type="SUPFAM" id="SSF48371">
    <property type="entry name" value="ARM repeat"/>
    <property type="match status" value="1"/>
</dbReference>
<dbReference type="PANTHER" id="PTHR12363">
    <property type="entry name" value="TRANSPORTIN 3 AND IMPORTIN 13"/>
    <property type="match status" value="1"/>
</dbReference>
<reference evidence="11 12" key="1">
    <citation type="journal article" date="2014" name="Nat. Commun.">
        <title>Molecular traces of alternative social organization in a termite genome.</title>
        <authorList>
            <person name="Terrapon N."/>
            <person name="Li C."/>
            <person name="Robertson H.M."/>
            <person name="Ji L."/>
            <person name="Meng X."/>
            <person name="Booth W."/>
            <person name="Chen Z."/>
            <person name="Childers C.P."/>
            <person name="Glastad K.M."/>
            <person name="Gokhale K."/>
            <person name="Gowin J."/>
            <person name="Gronenberg W."/>
            <person name="Hermansen R.A."/>
            <person name="Hu H."/>
            <person name="Hunt B.G."/>
            <person name="Huylmans A.K."/>
            <person name="Khalil S.M."/>
            <person name="Mitchell R.D."/>
            <person name="Munoz-Torres M.C."/>
            <person name="Mustard J.A."/>
            <person name="Pan H."/>
            <person name="Reese J.T."/>
            <person name="Scharf M.E."/>
            <person name="Sun F."/>
            <person name="Vogel H."/>
            <person name="Xiao J."/>
            <person name="Yang W."/>
            <person name="Yang Z."/>
            <person name="Yang Z."/>
            <person name="Zhou J."/>
            <person name="Zhu J."/>
            <person name="Brent C.S."/>
            <person name="Elsik C.G."/>
            <person name="Goodisman M.A."/>
            <person name="Liberles D.A."/>
            <person name="Roe R.M."/>
            <person name="Vargo E.L."/>
            <person name="Vilcinskas A."/>
            <person name="Wang J."/>
            <person name="Bornberg-Bauer E."/>
            <person name="Korb J."/>
            <person name="Zhang G."/>
            <person name="Liebig J."/>
        </authorList>
    </citation>
    <scope>NUCLEOTIDE SEQUENCE [LARGE SCALE GENOMIC DNA]</scope>
    <source>
        <tissue evidence="11">Whole organism</tissue>
    </source>
</reference>
<dbReference type="Pfam" id="PF18773">
    <property type="entry name" value="Importin_rep"/>
    <property type="match status" value="1"/>
</dbReference>
<feature type="region of interest" description="Disordered" evidence="9">
    <location>
        <begin position="665"/>
        <end position="698"/>
    </location>
</feature>
<dbReference type="AlphaFoldDB" id="A0A067QQX5"/>
<gene>
    <name evidence="11" type="ORF">L798_14290</name>
</gene>
<dbReference type="Gene3D" id="1.25.10.10">
    <property type="entry name" value="Leucine-rich Repeat Variant"/>
    <property type="match status" value="1"/>
</dbReference>
<comment type="subunit">
    <text evidence="3">Interacts with UBC9, RAN, RBM8A, eIF-1A and PAX6.</text>
</comment>
<organism evidence="11 12">
    <name type="scientific">Zootermopsis nevadensis</name>
    <name type="common">Dampwood termite</name>
    <dbReference type="NCBI Taxonomy" id="136037"/>
    <lineage>
        <taxon>Eukaryota</taxon>
        <taxon>Metazoa</taxon>
        <taxon>Ecdysozoa</taxon>
        <taxon>Arthropoda</taxon>
        <taxon>Hexapoda</taxon>
        <taxon>Insecta</taxon>
        <taxon>Pterygota</taxon>
        <taxon>Neoptera</taxon>
        <taxon>Polyneoptera</taxon>
        <taxon>Dictyoptera</taxon>
        <taxon>Blattodea</taxon>
        <taxon>Blattoidea</taxon>
        <taxon>Termitoidae</taxon>
        <taxon>Termopsidae</taxon>
        <taxon>Zootermopsis</taxon>
    </lineage>
</organism>
<evidence type="ECO:0000256" key="8">
    <source>
        <dbReference type="ARBA" id="ARBA00023242"/>
    </source>
</evidence>
<dbReference type="GO" id="GO:0005737">
    <property type="term" value="C:cytoplasm"/>
    <property type="evidence" value="ECO:0007669"/>
    <property type="project" value="TreeGrafter"/>
</dbReference>
<accession>A0A067QQX5</accession>
<dbReference type="SMART" id="SM00913">
    <property type="entry name" value="IBN_N"/>
    <property type="match status" value="1"/>
</dbReference>
<keyword evidence="8" id="KW-0539">Nucleus</keyword>
<evidence type="ECO:0000256" key="7">
    <source>
        <dbReference type="ARBA" id="ARBA00022927"/>
    </source>
</evidence>
<dbReference type="Proteomes" id="UP000027135">
    <property type="component" value="Unassembled WGS sequence"/>
</dbReference>
<proteinExistence type="inferred from homology"/>
<dbReference type="InterPro" id="IPR001494">
    <property type="entry name" value="Importin-beta_N"/>
</dbReference>
<dbReference type="Pfam" id="PF18806">
    <property type="entry name" value="Importin_rep_3"/>
    <property type="match status" value="1"/>
</dbReference>
<dbReference type="InterPro" id="IPR011989">
    <property type="entry name" value="ARM-like"/>
</dbReference>
<dbReference type="InterPro" id="IPR057942">
    <property type="entry name" value="TPR_TNPO3_IPO13_3rd"/>
</dbReference>
<evidence type="ECO:0000256" key="3">
    <source>
        <dbReference type="ARBA" id="ARBA00011422"/>
    </source>
</evidence>
<comment type="similarity">
    <text evidence="2">Belongs to the importin beta family.</text>
</comment>
<evidence type="ECO:0000256" key="6">
    <source>
        <dbReference type="ARBA" id="ARBA00022737"/>
    </source>
</evidence>
<sequence length="1002" mass="112146">MEFTAENLERAVVQFYHTDAAMQAHAHHWLTTAQASPEAWSFVWHLLQPNKSAEVQFFAATTLHTKLIKSWHQVPPEQYASLKKQLLEAVASYCLGPKIVLNRLCIALSAYVLHTLPLHWPNAVPELLATFQPSNLPAIPPERTAWILLEILTVLPEEFQTSHFAVNEKGPVRIELQKSIPQVLSLLENILATDTSTSNNETAVEVTHQAVCCAGSWLQLGVPLPDCEKLANHLVASIFASTSSPQLHQTGLAESALDALSNMLTHPDSHKYPSTCIRFLEKLLPLKQIIEAQQQQRDGAERDQELVSNIYGLFISFAESHSRLMLDSLLNDDYKINVLQLVQLIFQCSNSPGIYPIQENTSQSALGFWYILQDDIIASEPEQFNLYVVVLSPVYRALAEVMIHKSMLPAAEDTWSNEEKELLRCYRQDIADTMMYCYNILRENLLELLHGKLEEALEKCNSDPRMWWRYLESCLHAFQAVAECVDIDESRHLPRFLETLQCLPYHQLDTQVIITALEAVGAYAEWINAHPSVLSHVIPLLITGLGSGDLAPAATMALKDLTRDCQTSMAPFAHHILQASQEALRGEELKLGECVRLMYTVGRVLAVLPVDSIMDYLNQLLMPYVEELQYLVTHEPNAAAKAGILLRLKMLGMLFATLDIKPRSENDTEPDVSEGSDMGTSITTQQRTQQQSTGSGSGEQVQPVFFVLQRILPVTLAIVEKWYADAHVIQVVCSALRHALATLLDDCKPLVPEMLELLVKSYRLQLHPPALDLAKQFLILYGKDGSQLPLMKSLLKEVCSVTLMTCSGNSNTPGSSLSDHADILATFFCLLAQILKKNPQLFVDSEEIDLAALFQCGTLTLSLPEASAVNAATSFLVNFVSLSREVVQLLTVVQTCGEELVQRLLRCIGGESPRLVMEHLSDLLLALNKKHCDNLCRWLQQAIHQDGFPSVRVSQEQKEHFVKMVLKERANKRKLQETVREFSLICRGLVGTDYAAQSSHFF</sequence>
<dbReference type="STRING" id="136037.A0A067QQX5"/>
<evidence type="ECO:0000313" key="11">
    <source>
        <dbReference type="EMBL" id="KDR11785.1"/>
    </source>
</evidence>
<dbReference type="Pfam" id="PF24139">
    <property type="entry name" value="TPR_TNPO3_IPO13_4th"/>
    <property type="match status" value="1"/>
</dbReference>
<protein>
    <recommendedName>
        <fullName evidence="4">Importin-13</fullName>
    </recommendedName>
</protein>
<dbReference type="PANTHER" id="PTHR12363:SF33">
    <property type="entry name" value="IMPORTIN-13"/>
    <property type="match status" value="1"/>
</dbReference>
<dbReference type="FunCoup" id="A0A067QQX5">
    <property type="interactions" value="1090"/>
</dbReference>
<dbReference type="eggNOG" id="KOG2022">
    <property type="taxonomic scope" value="Eukaryota"/>
</dbReference>
<dbReference type="Pfam" id="PF08389">
    <property type="entry name" value="Xpo1"/>
    <property type="match status" value="1"/>
</dbReference>
<keyword evidence="7" id="KW-0653">Protein transport</keyword>
<evidence type="ECO:0000256" key="1">
    <source>
        <dbReference type="ARBA" id="ARBA00004123"/>
    </source>
</evidence>
<keyword evidence="6" id="KW-0677">Repeat</keyword>
<dbReference type="InterPro" id="IPR040520">
    <property type="entry name" value="Importin_rep_3"/>
</dbReference>
<dbReference type="InterPro" id="IPR040709">
    <property type="entry name" value="Importin_rep_1"/>
</dbReference>
<evidence type="ECO:0000259" key="10">
    <source>
        <dbReference type="PROSITE" id="PS50166"/>
    </source>
</evidence>
<dbReference type="OMA" id="KYPAEMA"/>
<dbReference type="OrthoDB" id="2016913at2759"/>
<dbReference type="InterPro" id="IPR013598">
    <property type="entry name" value="Exportin-1/Importin-b-like"/>
</dbReference>
<dbReference type="PROSITE" id="PS50166">
    <property type="entry name" value="IMPORTIN_B_NT"/>
    <property type="match status" value="1"/>
</dbReference>
<feature type="domain" description="Importin N-terminal" evidence="10">
    <location>
        <begin position="26"/>
        <end position="92"/>
    </location>
</feature>
<dbReference type="InterPro" id="IPR016024">
    <property type="entry name" value="ARM-type_fold"/>
</dbReference>
<dbReference type="Pfam" id="PF03810">
    <property type="entry name" value="IBN_N"/>
    <property type="match status" value="1"/>
</dbReference>
<dbReference type="GO" id="GO:0031267">
    <property type="term" value="F:small GTPase binding"/>
    <property type="evidence" value="ECO:0007669"/>
    <property type="project" value="InterPro"/>
</dbReference>
<dbReference type="InterPro" id="IPR051345">
    <property type="entry name" value="Importin_beta-like_NTR"/>
</dbReference>
<evidence type="ECO:0000256" key="2">
    <source>
        <dbReference type="ARBA" id="ARBA00007991"/>
    </source>
</evidence>
<evidence type="ECO:0000256" key="9">
    <source>
        <dbReference type="SAM" id="MobiDB-lite"/>
    </source>
</evidence>
<dbReference type="GO" id="GO:0005634">
    <property type="term" value="C:nucleus"/>
    <property type="evidence" value="ECO:0007669"/>
    <property type="project" value="UniProtKB-SubCell"/>
</dbReference>
<keyword evidence="5" id="KW-0813">Transport</keyword>
<evidence type="ECO:0000256" key="4">
    <source>
        <dbReference type="ARBA" id="ARBA00016020"/>
    </source>
</evidence>
<name>A0A067QQX5_ZOONE</name>
<dbReference type="Pfam" id="PF24140">
    <property type="entry name" value="TPR_TNPO3_IPO13_3rd"/>
    <property type="match status" value="1"/>
</dbReference>
<keyword evidence="12" id="KW-1185">Reference proteome</keyword>
<dbReference type="GO" id="GO:0006606">
    <property type="term" value="P:protein import into nucleus"/>
    <property type="evidence" value="ECO:0007669"/>
    <property type="project" value="TreeGrafter"/>
</dbReference>
<dbReference type="EMBL" id="KK853073">
    <property type="protein sequence ID" value="KDR11785.1"/>
    <property type="molecule type" value="Genomic_DNA"/>
</dbReference>
<evidence type="ECO:0000256" key="5">
    <source>
        <dbReference type="ARBA" id="ARBA00022448"/>
    </source>
</evidence>
<feature type="compositionally biased region" description="Low complexity" evidence="9">
    <location>
        <begin position="679"/>
        <end position="694"/>
    </location>
</feature>
<dbReference type="InterPro" id="IPR058537">
    <property type="entry name" value="TPR_TNPO3_IPO13_4th"/>
</dbReference>